<protein>
    <submittedName>
        <fullName evidence="2">Uncharacterized protein</fullName>
    </submittedName>
</protein>
<evidence type="ECO:0000256" key="1">
    <source>
        <dbReference type="SAM" id="MobiDB-lite"/>
    </source>
</evidence>
<dbReference type="EMBL" id="FWFF01000017">
    <property type="protein sequence ID" value="SLM98562.1"/>
    <property type="molecule type" value="Genomic_DNA"/>
</dbReference>
<gene>
    <name evidence="2" type="ORF">FM105_09055</name>
</gene>
<evidence type="ECO:0000313" key="3">
    <source>
        <dbReference type="Proteomes" id="UP000196581"/>
    </source>
</evidence>
<reference evidence="3" key="1">
    <citation type="submission" date="2017-02" db="EMBL/GenBank/DDBJ databases">
        <authorList>
            <person name="Dridi B."/>
        </authorList>
    </citation>
    <scope>NUCLEOTIDE SEQUENCE [LARGE SCALE GENOMIC DNA]</scope>
    <source>
        <strain evidence="3">B Co 03.10</strain>
    </source>
</reference>
<name>A0A1X6XH00_9MICO</name>
<accession>A0A1X6XH00</accession>
<keyword evidence="3" id="KW-1185">Reference proteome</keyword>
<dbReference type="AlphaFoldDB" id="A0A1X6XH00"/>
<feature type="region of interest" description="Disordered" evidence="1">
    <location>
        <begin position="1"/>
        <end position="66"/>
    </location>
</feature>
<organism evidence="2 3">
    <name type="scientific">Brevibacterium yomogidense</name>
    <dbReference type="NCBI Taxonomy" id="946573"/>
    <lineage>
        <taxon>Bacteria</taxon>
        <taxon>Bacillati</taxon>
        <taxon>Actinomycetota</taxon>
        <taxon>Actinomycetes</taxon>
        <taxon>Micrococcales</taxon>
        <taxon>Brevibacteriaceae</taxon>
        <taxon>Brevibacterium</taxon>
    </lineage>
</organism>
<sequence length="66" mass="6567">MVNKSGPSKSSPTGARSNHSARATNTPGSGGSNPAANGGGDVDAVCPIGSTHATSFRPKRCNRMTP</sequence>
<feature type="compositionally biased region" description="Polar residues" evidence="1">
    <location>
        <begin position="1"/>
        <end position="26"/>
    </location>
</feature>
<proteinExistence type="predicted"/>
<evidence type="ECO:0000313" key="2">
    <source>
        <dbReference type="EMBL" id="SLM98562.1"/>
    </source>
</evidence>
<feature type="compositionally biased region" description="Basic residues" evidence="1">
    <location>
        <begin position="57"/>
        <end position="66"/>
    </location>
</feature>
<dbReference type="Proteomes" id="UP000196581">
    <property type="component" value="Unassembled WGS sequence"/>
</dbReference>